<evidence type="ECO:0000256" key="3">
    <source>
        <dbReference type="ARBA" id="ARBA00022729"/>
    </source>
</evidence>
<dbReference type="RefSeq" id="XP_040678760.1">
    <property type="nucleotide sequence ID" value="XM_040823507.1"/>
</dbReference>
<proteinExistence type="inferred from homology"/>
<evidence type="ECO:0000256" key="5">
    <source>
        <dbReference type="ARBA" id="ARBA00022801"/>
    </source>
</evidence>
<dbReference type="InterPro" id="IPR001461">
    <property type="entry name" value="Aspartic_peptidase_A1"/>
</dbReference>
<evidence type="ECO:0000256" key="4">
    <source>
        <dbReference type="ARBA" id="ARBA00022750"/>
    </source>
</evidence>
<comment type="similarity">
    <text evidence="1 7">Belongs to the peptidase A1 family.</text>
</comment>
<protein>
    <submittedName>
        <fullName evidence="11">Peptidase A1</fullName>
    </submittedName>
</protein>
<evidence type="ECO:0000256" key="1">
    <source>
        <dbReference type="ARBA" id="ARBA00007447"/>
    </source>
</evidence>
<name>A0A0B2WVQ3_METAS</name>
<feature type="compositionally biased region" description="Polar residues" evidence="8">
    <location>
        <begin position="425"/>
        <end position="443"/>
    </location>
</feature>
<dbReference type="SUPFAM" id="SSF50630">
    <property type="entry name" value="Acid proteases"/>
    <property type="match status" value="1"/>
</dbReference>
<dbReference type="GeneID" id="63739164"/>
<feature type="active site" evidence="6">
    <location>
        <position position="77"/>
    </location>
</feature>
<dbReference type="PROSITE" id="PS00141">
    <property type="entry name" value="ASP_PROTEASE"/>
    <property type="match status" value="1"/>
</dbReference>
<evidence type="ECO:0000256" key="8">
    <source>
        <dbReference type="SAM" id="MobiDB-lite"/>
    </source>
</evidence>
<dbReference type="PRINTS" id="PR00792">
    <property type="entry name" value="PEPSIN"/>
</dbReference>
<dbReference type="Gene3D" id="2.40.70.10">
    <property type="entry name" value="Acid Proteases"/>
    <property type="match status" value="2"/>
</dbReference>
<reference evidence="11 12" key="1">
    <citation type="journal article" date="2014" name="Proc. Natl. Acad. Sci. U.S.A.">
        <title>Trajectory and genomic determinants of fungal-pathogen speciation and host adaptation.</title>
        <authorList>
            <person name="Hu X."/>
            <person name="Xiao G."/>
            <person name="Zheng P."/>
            <person name="Shang Y."/>
            <person name="Su Y."/>
            <person name="Zhang X."/>
            <person name="Liu X."/>
            <person name="Zhan S."/>
            <person name="St Leger R.J."/>
            <person name="Wang C."/>
        </authorList>
    </citation>
    <scope>NUCLEOTIDE SEQUENCE [LARGE SCALE GENOMIC DNA]</scope>
    <source>
        <strain evidence="11 12">ARSEF 1941</strain>
    </source>
</reference>
<dbReference type="InterPro" id="IPR033876">
    <property type="entry name" value="SAP-like"/>
</dbReference>
<evidence type="ECO:0000256" key="6">
    <source>
        <dbReference type="PIRSR" id="PIRSR601461-1"/>
    </source>
</evidence>
<dbReference type="EMBL" id="AZHE01000010">
    <property type="protein sequence ID" value="KHN97694.1"/>
    <property type="molecule type" value="Genomic_DNA"/>
</dbReference>
<evidence type="ECO:0000256" key="7">
    <source>
        <dbReference type="RuleBase" id="RU000454"/>
    </source>
</evidence>
<evidence type="ECO:0000313" key="11">
    <source>
        <dbReference type="EMBL" id="KHN97694.1"/>
    </source>
</evidence>
<gene>
    <name evidence="11" type="ORF">MAM_04709</name>
</gene>
<feature type="signal peptide" evidence="9">
    <location>
        <begin position="1"/>
        <end position="23"/>
    </location>
</feature>
<feature type="chain" id="PRO_5002096224" evidence="9">
    <location>
        <begin position="24"/>
        <end position="485"/>
    </location>
</feature>
<organism evidence="11 12">
    <name type="scientific">Metarhizium album (strain ARSEF 1941)</name>
    <dbReference type="NCBI Taxonomy" id="1081103"/>
    <lineage>
        <taxon>Eukaryota</taxon>
        <taxon>Fungi</taxon>
        <taxon>Dikarya</taxon>
        <taxon>Ascomycota</taxon>
        <taxon>Pezizomycotina</taxon>
        <taxon>Sordariomycetes</taxon>
        <taxon>Hypocreomycetidae</taxon>
        <taxon>Hypocreales</taxon>
        <taxon>Clavicipitaceae</taxon>
        <taxon>Metarhizium</taxon>
    </lineage>
</organism>
<feature type="domain" description="Peptidase A1" evidence="10">
    <location>
        <begin position="59"/>
        <end position="398"/>
    </location>
</feature>
<dbReference type="PANTHER" id="PTHR47966">
    <property type="entry name" value="BETA-SITE APP-CLEAVING ENZYME, ISOFORM A-RELATED"/>
    <property type="match status" value="1"/>
</dbReference>
<dbReference type="GO" id="GO:0006508">
    <property type="term" value="P:proteolysis"/>
    <property type="evidence" value="ECO:0007669"/>
    <property type="project" value="UniProtKB-KW"/>
</dbReference>
<dbReference type="Proteomes" id="UP000030816">
    <property type="component" value="Unassembled WGS sequence"/>
</dbReference>
<dbReference type="PANTHER" id="PTHR47966:SF65">
    <property type="entry name" value="ASPARTIC-TYPE ENDOPEPTIDASE"/>
    <property type="match status" value="1"/>
</dbReference>
<evidence type="ECO:0000259" key="10">
    <source>
        <dbReference type="PROSITE" id="PS51767"/>
    </source>
</evidence>
<dbReference type="CDD" id="cd05474">
    <property type="entry name" value="SAP_like"/>
    <property type="match status" value="1"/>
</dbReference>
<keyword evidence="3 9" id="KW-0732">Signal</keyword>
<dbReference type="PROSITE" id="PS51767">
    <property type="entry name" value="PEPTIDASE_A1"/>
    <property type="match status" value="1"/>
</dbReference>
<accession>A0A0B2WVQ3</accession>
<feature type="active site" evidence="6">
    <location>
        <position position="275"/>
    </location>
</feature>
<feature type="region of interest" description="Disordered" evidence="8">
    <location>
        <begin position="425"/>
        <end position="447"/>
    </location>
</feature>
<dbReference type="InterPro" id="IPR021109">
    <property type="entry name" value="Peptidase_aspartic_dom_sf"/>
</dbReference>
<dbReference type="HOGENOM" id="CLU_013253_9_3_1"/>
<keyword evidence="2 7" id="KW-0645">Protease</keyword>
<keyword evidence="12" id="KW-1185">Reference proteome</keyword>
<dbReference type="Pfam" id="PF00026">
    <property type="entry name" value="Asp"/>
    <property type="match status" value="1"/>
</dbReference>
<evidence type="ECO:0000313" key="12">
    <source>
        <dbReference type="Proteomes" id="UP000030816"/>
    </source>
</evidence>
<comment type="caution">
    <text evidence="11">The sequence shown here is derived from an EMBL/GenBank/DDBJ whole genome shotgun (WGS) entry which is preliminary data.</text>
</comment>
<dbReference type="InterPro" id="IPR001969">
    <property type="entry name" value="Aspartic_peptidase_AS"/>
</dbReference>
<dbReference type="GO" id="GO:0004190">
    <property type="term" value="F:aspartic-type endopeptidase activity"/>
    <property type="evidence" value="ECO:0007669"/>
    <property type="project" value="UniProtKB-KW"/>
</dbReference>
<keyword evidence="4 7" id="KW-0064">Aspartyl protease</keyword>
<dbReference type="InterPro" id="IPR033121">
    <property type="entry name" value="PEPTIDASE_A1"/>
</dbReference>
<sequence>MKHSSAVYTCLSPLTILASTVFGQVVRWDIQKHHQANGLQTRARTLQSDVSNEQIQGGYFVAVKIGTPGQELSLQLDTGSSDVWVPSNKAPVCVDKTQGGCPFGSFDPDRSRTFDVLFANGFDVSYQDNSSSIGDYFTDKLEISSKSVVDFTMGLGRRTDISFGVIGVGYAGDEASTETADTIYPNLPIAMQEAGIINSAAYSLWLNDLEASTGSILFGGVDTEKYVGNLTRLPIQPENRQFTHFIVSLYSLEATSSSGNDVLTSRELPMKVVLDSGTTLSYLPPDIAAQVWSEVGATYDEISFQTAIIPCSYANHVGNFSFVFSGPDGPRINVAMDELVLPLTTGKPPTFSSGPHSGQAICEFGIQKSSETPWLLGDTFLRSAYVVYDLINNEVGIAPTDFNSTKSNVMVFASKGAAIPSATLVNNSSQSGTQPRPNQTGQSAAKGFQEGSSACSLEPLSVSSSALISMTIAALLMGSPSFIYR</sequence>
<dbReference type="OrthoDB" id="771136at2759"/>
<keyword evidence="5 7" id="KW-0378">Hydrolase</keyword>
<dbReference type="AlphaFoldDB" id="A0A0B2WVQ3"/>
<dbReference type="STRING" id="1081103.A0A0B2WVQ3"/>
<evidence type="ECO:0000256" key="2">
    <source>
        <dbReference type="ARBA" id="ARBA00022670"/>
    </source>
</evidence>
<evidence type="ECO:0000256" key="9">
    <source>
        <dbReference type="SAM" id="SignalP"/>
    </source>
</evidence>